<keyword evidence="7 17" id="KW-1133">Transmembrane helix</keyword>
<evidence type="ECO:0000256" key="13">
    <source>
        <dbReference type="ARBA" id="ARBA00041418"/>
    </source>
</evidence>
<comment type="function">
    <text evidence="16">Peptidoglycan polymerase that is essential for cell division.</text>
</comment>
<keyword evidence="8 17" id="KW-0472">Membrane</keyword>
<keyword evidence="3" id="KW-0808">Transferase</keyword>
<feature type="transmembrane region" description="Helical" evidence="17">
    <location>
        <begin position="18"/>
        <end position="40"/>
    </location>
</feature>
<feature type="transmembrane region" description="Helical" evidence="17">
    <location>
        <begin position="79"/>
        <end position="100"/>
    </location>
</feature>
<evidence type="ECO:0000256" key="8">
    <source>
        <dbReference type="ARBA" id="ARBA00023136"/>
    </source>
</evidence>
<keyword evidence="4 17" id="KW-0812">Transmembrane</keyword>
<keyword evidence="6" id="KW-0573">Peptidoglycan synthesis</keyword>
<evidence type="ECO:0000256" key="15">
    <source>
        <dbReference type="ARBA" id="ARBA00049902"/>
    </source>
</evidence>
<gene>
    <name evidence="18" type="ORF">GCM10025866_32640</name>
</gene>
<name>A0ABN6XUM6_9MICO</name>
<evidence type="ECO:0000256" key="14">
    <source>
        <dbReference type="ARBA" id="ARBA00044770"/>
    </source>
</evidence>
<feature type="transmembrane region" description="Helical" evidence="17">
    <location>
        <begin position="151"/>
        <end position="169"/>
    </location>
</feature>
<evidence type="ECO:0000256" key="16">
    <source>
        <dbReference type="ARBA" id="ARBA00049966"/>
    </source>
</evidence>
<evidence type="ECO:0000256" key="9">
    <source>
        <dbReference type="ARBA" id="ARBA00032370"/>
    </source>
</evidence>
<keyword evidence="19" id="KW-1185">Reference proteome</keyword>
<dbReference type="Pfam" id="PF01098">
    <property type="entry name" value="FTSW_RODA_SPOVE"/>
    <property type="match status" value="1"/>
</dbReference>
<evidence type="ECO:0000256" key="1">
    <source>
        <dbReference type="ARBA" id="ARBA00004141"/>
    </source>
</evidence>
<dbReference type="PANTHER" id="PTHR30474">
    <property type="entry name" value="CELL CYCLE PROTEIN"/>
    <property type="match status" value="1"/>
</dbReference>
<evidence type="ECO:0000256" key="10">
    <source>
        <dbReference type="ARBA" id="ARBA00033270"/>
    </source>
</evidence>
<evidence type="ECO:0000256" key="17">
    <source>
        <dbReference type="SAM" id="Phobius"/>
    </source>
</evidence>
<sequence>MAARISLGRSLTAESSSFFLLLGTTLFLVAFGLVMVLSSSSVESFVDQRNSFSAFLTQGGAAVIGVPLMLILSRLPPRAWKVLALPALAVATILQLLVFTPLGYGYGGNRNWLDIGFMSIQPSEVSKVALVLWLGQVLSARHHQLADGRRLIALVVPVAGVLIGLVLIGRDLGTALIMAAIVFGGSSSRASASGSWRSAPSRPACWRSCSRASAPRASIASTPGCLDARPTTSTPAGR</sequence>
<evidence type="ECO:0000256" key="12">
    <source>
        <dbReference type="ARBA" id="ARBA00041185"/>
    </source>
</evidence>
<dbReference type="PANTHER" id="PTHR30474:SF2">
    <property type="entry name" value="PEPTIDOGLYCAN GLYCOSYLTRANSFERASE FTSW-RELATED"/>
    <property type="match status" value="1"/>
</dbReference>
<evidence type="ECO:0000256" key="7">
    <source>
        <dbReference type="ARBA" id="ARBA00022989"/>
    </source>
</evidence>
<keyword evidence="2" id="KW-0328">Glycosyltransferase</keyword>
<protein>
    <recommendedName>
        <fullName evidence="12">Probable peptidoglycan glycosyltransferase FtsW</fullName>
        <ecNumber evidence="14">2.4.99.28</ecNumber>
    </recommendedName>
    <alternativeName>
        <fullName evidence="13">Cell division protein FtsW</fullName>
    </alternativeName>
    <alternativeName>
        <fullName evidence="10">Cell wall polymerase</fullName>
    </alternativeName>
    <alternativeName>
        <fullName evidence="9">Peptidoglycan polymerase</fullName>
    </alternativeName>
</protein>
<comment type="subcellular location">
    <subcellularLocation>
        <location evidence="1">Membrane</location>
        <topology evidence="1">Multi-pass membrane protein</topology>
    </subcellularLocation>
</comment>
<dbReference type="EC" id="2.4.99.28" evidence="14"/>
<reference evidence="19" key="1">
    <citation type="journal article" date="2019" name="Int. J. Syst. Evol. Microbiol.">
        <title>The Global Catalogue of Microorganisms (GCM) 10K type strain sequencing project: providing services to taxonomists for standard genome sequencing and annotation.</title>
        <authorList>
            <consortium name="The Broad Institute Genomics Platform"/>
            <consortium name="The Broad Institute Genome Sequencing Center for Infectious Disease"/>
            <person name="Wu L."/>
            <person name="Ma J."/>
        </authorList>
    </citation>
    <scope>NUCLEOTIDE SEQUENCE [LARGE SCALE GENOMIC DNA]</scope>
    <source>
        <strain evidence="19">NBRC 108725</strain>
    </source>
</reference>
<proteinExistence type="inferred from homology"/>
<evidence type="ECO:0000256" key="4">
    <source>
        <dbReference type="ARBA" id="ARBA00022692"/>
    </source>
</evidence>
<organism evidence="18 19">
    <name type="scientific">Naasia aerilata</name>
    <dbReference type="NCBI Taxonomy" id="1162966"/>
    <lineage>
        <taxon>Bacteria</taxon>
        <taxon>Bacillati</taxon>
        <taxon>Actinomycetota</taxon>
        <taxon>Actinomycetes</taxon>
        <taxon>Micrococcales</taxon>
        <taxon>Microbacteriaceae</taxon>
        <taxon>Naasia</taxon>
    </lineage>
</organism>
<dbReference type="InterPro" id="IPR001182">
    <property type="entry name" value="FtsW/RodA"/>
</dbReference>
<evidence type="ECO:0000256" key="3">
    <source>
        <dbReference type="ARBA" id="ARBA00022679"/>
    </source>
</evidence>
<feature type="transmembrane region" description="Helical" evidence="17">
    <location>
        <begin position="52"/>
        <end position="72"/>
    </location>
</feature>
<evidence type="ECO:0000256" key="2">
    <source>
        <dbReference type="ARBA" id="ARBA00022676"/>
    </source>
</evidence>
<accession>A0ABN6XUM6</accession>
<keyword evidence="5" id="KW-0133">Cell shape</keyword>
<evidence type="ECO:0000313" key="18">
    <source>
        <dbReference type="EMBL" id="BDZ47355.1"/>
    </source>
</evidence>
<evidence type="ECO:0000256" key="5">
    <source>
        <dbReference type="ARBA" id="ARBA00022960"/>
    </source>
</evidence>
<evidence type="ECO:0000256" key="6">
    <source>
        <dbReference type="ARBA" id="ARBA00022984"/>
    </source>
</evidence>
<comment type="catalytic activity">
    <reaction evidence="15">
        <text>[GlcNAc-(1-&gt;4)-Mur2Ac(oyl-L-Ala-gamma-D-Glu-L-Lys-D-Ala-D-Ala)](n)-di-trans,octa-cis-undecaprenyl diphosphate + beta-D-GlcNAc-(1-&gt;4)-Mur2Ac(oyl-L-Ala-gamma-D-Glu-L-Lys-D-Ala-D-Ala)-di-trans,octa-cis-undecaprenyl diphosphate = [GlcNAc-(1-&gt;4)-Mur2Ac(oyl-L-Ala-gamma-D-Glu-L-Lys-D-Ala-D-Ala)](n+1)-di-trans,octa-cis-undecaprenyl diphosphate + di-trans,octa-cis-undecaprenyl diphosphate + H(+)</text>
        <dbReference type="Rhea" id="RHEA:23708"/>
        <dbReference type="Rhea" id="RHEA-COMP:9602"/>
        <dbReference type="Rhea" id="RHEA-COMP:9603"/>
        <dbReference type="ChEBI" id="CHEBI:15378"/>
        <dbReference type="ChEBI" id="CHEBI:58405"/>
        <dbReference type="ChEBI" id="CHEBI:60033"/>
        <dbReference type="ChEBI" id="CHEBI:78435"/>
        <dbReference type="EC" id="2.4.99.28"/>
    </reaction>
</comment>
<dbReference type="EMBL" id="AP027731">
    <property type="protein sequence ID" value="BDZ47355.1"/>
    <property type="molecule type" value="Genomic_DNA"/>
</dbReference>
<comment type="similarity">
    <text evidence="11">Belongs to the SEDS family. FtsW subfamily.</text>
</comment>
<dbReference type="Proteomes" id="UP001321498">
    <property type="component" value="Chromosome"/>
</dbReference>
<evidence type="ECO:0000256" key="11">
    <source>
        <dbReference type="ARBA" id="ARBA00038053"/>
    </source>
</evidence>
<evidence type="ECO:0000313" key="19">
    <source>
        <dbReference type="Proteomes" id="UP001321498"/>
    </source>
</evidence>